<dbReference type="Gene3D" id="4.10.60.10">
    <property type="entry name" value="Zinc finger, CCHC-type"/>
    <property type="match status" value="1"/>
</dbReference>
<dbReference type="InterPro" id="IPR001878">
    <property type="entry name" value="Znf_CCHC"/>
</dbReference>
<keyword evidence="2" id="KW-0479">Metal-binding</keyword>
<evidence type="ECO:0000256" key="2">
    <source>
        <dbReference type="PROSITE-ProRule" id="PRU00047"/>
    </source>
</evidence>
<dbReference type="PROSITE" id="PS50158">
    <property type="entry name" value="ZF_CCHC"/>
    <property type="match status" value="1"/>
</dbReference>
<dbReference type="HOGENOM" id="CLU_2446627_0_0_1"/>
<dbReference type="EMBL" id="KN834857">
    <property type="protein sequence ID" value="KIK51720.1"/>
    <property type="molecule type" value="Genomic_DNA"/>
</dbReference>
<dbReference type="GO" id="GO:0006397">
    <property type="term" value="P:mRNA processing"/>
    <property type="evidence" value="ECO:0007669"/>
    <property type="project" value="UniProtKB-KW"/>
</dbReference>
<dbReference type="AlphaFoldDB" id="A0A0D0ANA2"/>
<evidence type="ECO:0000256" key="1">
    <source>
        <dbReference type="ARBA" id="ARBA00022664"/>
    </source>
</evidence>
<sequence>HSESQCFCCGEKGHLVHNCPKPHQTVVQSLEVNPESNDRGMTSLMTNIWQMFLTLDKEQQVALAKELGLSWLCSRYRLCGEHFSYRHCFG</sequence>
<keyword evidence="5" id="KW-1185">Reference proteome</keyword>
<keyword evidence="1" id="KW-0507">mRNA processing</keyword>
<dbReference type="InterPro" id="IPR036875">
    <property type="entry name" value="Znf_CCHC_sf"/>
</dbReference>
<dbReference type="GO" id="GO:0008270">
    <property type="term" value="F:zinc ion binding"/>
    <property type="evidence" value="ECO:0007669"/>
    <property type="project" value="UniProtKB-KW"/>
</dbReference>
<proteinExistence type="predicted"/>
<dbReference type="GO" id="GO:0003676">
    <property type="term" value="F:nucleic acid binding"/>
    <property type="evidence" value="ECO:0007669"/>
    <property type="project" value="InterPro"/>
</dbReference>
<organism evidence="4 5">
    <name type="scientific">Collybiopsis luxurians FD-317 M1</name>
    <dbReference type="NCBI Taxonomy" id="944289"/>
    <lineage>
        <taxon>Eukaryota</taxon>
        <taxon>Fungi</taxon>
        <taxon>Dikarya</taxon>
        <taxon>Basidiomycota</taxon>
        <taxon>Agaricomycotina</taxon>
        <taxon>Agaricomycetes</taxon>
        <taxon>Agaricomycetidae</taxon>
        <taxon>Agaricales</taxon>
        <taxon>Marasmiineae</taxon>
        <taxon>Omphalotaceae</taxon>
        <taxon>Collybiopsis</taxon>
        <taxon>Collybiopsis luxurians</taxon>
    </lineage>
</organism>
<gene>
    <name evidence="4" type="ORF">GYMLUDRAFT_181115</name>
</gene>
<feature type="domain" description="CCHC-type" evidence="3">
    <location>
        <begin position="6"/>
        <end position="21"/>
    </location>
</feature>
<dbReference type="OrthoDB" id="8054888at2759"/>
<dbReference type="SUPFAM" id="SSF57756">
    <property type="entry name" value="Retrovirus zinc finger-like domains"/>
    <property type="match status" value="1"/>
</dbReference>
<keyword evidence="2" id="KW-0862">Zinc</keyword>
<protein>
    <recommendedName>
        <fullName evidence="3">CCHC-type domain-containing protein</fullName>
    </recommendedName>
</protein>
<feature type="non-terminal residue" evidence="4">
    <location>
        <position position="1"/>
    </location>
</feature>
<dbReference type="Proteomes" id="UP000053593">
    <property type="component" value="Unassembled WGS sequence"/>
</dbReference>
<name>A0A0D0ANA2_9AGAR</name>
<reference evidence="4 5" key="1">
    <citation type="submission" date="2014-04" db="EMBL/GenBank/DDBJ databases">
        <title>Evolutionary Origins and Diversification of the Mycorrhizal Mutualists.</title>
        <authorList>
            <consortium name="DOE Joint Genome Institute"/>
            <consortium name="Mycorrhizal Genomics Consortium"/>
            <person name="Kohler A."/>
            <person name="Kuo A."/>
            <person name="Nagy L.G."/>
            <person name="Floudas D."/>
            <person name="Copeland A."/>
            <person name="Barry K.W."/>
            <person name="Cichocki N."/>
            <person name="Veneault-Fourrey C."/>
            <person name="LaButti K."/>
            <person name="Lindquist E.A."/>
            <person name="Lipzen A."/>
            <person name="Lundell T."/>
            <person name="Morin E."/>
            <person name="Murat C."/>
            <person name="Riley R."/>
            <person name="Ohm R."/>
            <person name="Sun H."/>
            <person name="Tunlid A."/>
            <person name="Henrissat B."/>
            <person name="Grigoriev I.V."/>
            <person name="Hibbett D.S."/>
            <person name="Martin F."/>
        </authorList>
    </citation>
    <scope>NUCLEOTIDE SEQUENCE [LARGE SCALE GENOMIC DNA]</scope>
    <source>
        <strain evidence="4 5">FD-317 M1</strain>
    </source>
</reference>
<evidence type="ECO:0000313" key="4">
    <source>
        <dbReference type="EMBL" id="KIK51720.1"/>
    </source>
</evidence>
<evidence type="ECO:0000259" key="3">
    <source>
        <dbReference type="PROSITE" id="PS50158"/>
    </source>
</evidence>
<accession>A0A0D0ANA2</accession>
<evidence type="ECO:0000313" key="5">
    <source>
        <dbReference type="Proteomes" id="UP000053593"/>
    </source>
</evidence>
<keyword evidence="2" id="KW-0863">Zinc-finger</keyword>